<gene>
    <name evidence="1" type="ORF">DPMN_115079</name>
</gene>
<reference evidence="1" key="2">
    <citation type="submission" date="2020-11" db="EMBL/GenBank/DDBJ databases">
        <authorList>
            <person name="McCartney M.A."/>
            <person name="Auch B."/>
            <person name="Kono T."/>
            <person name="Mallez S."/>
            <person name="Becker A."/>
            <person name="Gohl D.M."/>
            <person name="Silverstein K.A.T."/>
            <person name="Koren S."/>
            <person name="Bechman K.B."/>
            <person name="Herman A."/>
            <person name="Abrahante J.E."/>
            <person name="Garbe J."/>
        </authorList>
    </citation>
    <scope>NUCLEOTIDE SEQUENCE</scope>
    <source>
        <strain evidence="1">Duluth1</strain>
        <tissue evidence="1">Whole animal</tissue>
    </source>
</reference>
<keyword evidence="2" id="KW-1185">Reference proteome</keyword>
<evidence type="ECO:0000313" key="1">
    <source>
        <dbReference type="EMBL" id="KAH3841608.1"/>
    </source>
</evidence>
<protein>
    <submittedName>
        <fullName evidence="1">Uncharacterized protein</fullName>
    </submittedName>
</protein>
<evidence type="ECO:0000313" key="2">
    <source>
        <dbReference type="Proteomes" id="UP000828390"/>
    </source>
</evidence>
<dbReference type="Proteomes" id="UP000828390">
    <property type="component" value="Unassembled WGS sequence"/>
</dbReference>
<comment type="caution">
    <text evidence="1">The sequence shown here is derived from an EMBL/GenBank/DDBJ whole genome shotgun (WGS) entry which is preliminary data.</text>
</comment>
<sequence>MKECGESSIRNKRIFVDHIPHVFSNAVKKRIKGKTTMTTYTGISVKKLSDVLDRKSLPENPQEIMK</sequence>
<reference evidence="1" key="1">
    <citation type="journal article" date="2019" name="bioRxiv">
        <title>The Genome of the Zebra Mussel, Dreissena polymorpha: A Resource for Invasive Species Research.</title>
        <authorList>
            <person name="McCartney M.A."/>
            <person name="Auch B."/>
            <person name="Kono T."/>
            <person name="Mallez S."/>
            <person name="Zhang Y."/>
            <person name="Obille A."/>
            <person name="Becker A."/>
            <person name="Abrahante J.E."/>
            <person name="Garbe J."/>
            <person name="Badalamenti J.P."/>
            <person name="Herman A."/>
            <person name="Mangelson H."/>
            <person name="Liachko I."/>
            <person name="Sullivan S."/>
            <person name="Sone E.D."/>
            <person name="Koren S."/>
            <person name="Silverstein K.A.T."/>
            <person name="Beckman K.B."/>
            <person name="Gohl D.M."/>
        </authorList>
    </citation>
    <scope>NUCLEOTIDE SEQUENCE</scope>
    <source>
        <strain evidence="1">Duluth1</strain>
        <tissue evidence="1">Whole animal</tissue>
    </source>
</reference>
<accession>A0A9D4KL95</accession>
<dbReference type="AlphaFoldDB" id="A0A9D4KL95"/>
<name>A0A9D4KL95_DREPO</name>
<organism evidence="1 2">
    <name type="scientific">Dreissena polymorpha</name>
    <name type="common">Zebra mussel</name>
    <name type="synonym">Mytilus polymorpha</name>
    <dbReference type="NCBI Taxonomy" id="45954"/>
    <lineage>
        <taxon>Eukaryota</taxon>
        <taxon>Metazoa</taxon>
        <taxon>Spiralia</taxon>
        <taxon>Lophotrochozoa</taxon>
        <taxon>Mollusca</taxon>
        <taxon>Bivalvia</taxon>
        <taxon>Autobranchia</taxon>
        <taxon>Heteroconchia</taxon>
        <taxon>Euheterodonta</taxon>
        <taxon>Imparidentia</taxon>
        <taxon>Neoheterodontei</taxon>
        <taxon>Myida</taxon>
        <taxon>Dreissenoidea</taxon>
        <taxon>Dreissenidae</taxon>
        <taxon>Dreissena</taxon>
    </lineage>
</organism>
<proteinExistence type="predicted"/>
<dbReference type="EMBL" id="JAIWYP010000004">
    <property type="protein sequence ID" value="KAH3841608.1"/>
    <property type="molecule type" value="Genomic_DNA"/>
</dbReference>